<reference evidence="1" key="1">
    <citation type="submission" date="2020-05" db="EMBL/GenBank/DDBJ databases">
        <title>Fertoebacter nigrum gen. nov., sp. nov., a new member of the family Rhodobacteraceae.</title>
        <authorList>
            <person name="Szuroczki S."/>
            <person name="Abbaszade G."/>
            <person name="Buni D."/>
            <person name="Schumann P."/>
            <person name="Toth E."/>
        </authorList>
    </citation>
    <scope>NUCLEOTIDE SEQUENCE</scope>
    <source>
        <strain evidence="1">RG-N-1a</strain>
    </source>
</reference>
<dbReference type="AlphaFoldDB" id="A0A8X8KJL0"/>
<protein>
    <submittedName>
        <fullName evidence="1">Uncharacterized protein</fullName>
    </submittedName>
</protein>
<evidence type="ECO:0000313" key="2">
    <source>
        <dbReference type="Proteomes" id="UP000484076"/>
    </source>
</evidence>
<name>A0A8X8KJL0_9RHOB</name>
<keyword evidence="2" id="KW-1185">Reference proteome</keyword>
<proteinExistence type="predicted"/>
<comment type="caution">
    <text evidence="1">The sequence shown here is derived from an EMBL/GenBank/DDBJ whole genome shotgun (WGS) entry which is preliminary data.</text>
</comment>
<evidence type="ECO:0000313" key="1">
    <source>
        <dbReference type="EMBL" id="NUB43324.1"/>
    </source>
</evidence>
<dbReference type="EMBL" id="WHUT02000001">
    <property type="protein sequence ID" value="NUB43324.1"/>
    <property type="molecule type" value="Genomic_DNA"/>
</dbReference>
<organism evidence="1 2">
    <name type="scientific">Fertoeibacter niger</name>
    <dbReference type="NCBI Taxonomy" id="2656921"/>
    <lineage>
        <taxon>Bacteria</taxon>
        <taxon>Pseudomonadati</taxon>
        <taxon>Pseudomonadota</taxon>
        <taxon>Alphaproteobacteria</taxon>
        <taxon>Rhodobacterales</taxon>
        <taxon>Paracoccaceae</taxon>
        <taxon>Fertoeibacter</taxon>
    </lineage>
</organism>
<dbReference type="Proteomes" id="UP000484076">
    <property type="component" value="Unassembled WGS sequence"/>
</dbReference>
<accession>A0A8X8KJL0</accession>
<gene>
    <name evidence="1" type="ORF">GEU84_002920</name>
</gene>
<sequence length="62" mass="6691">MLDHHSSADFDHPDLAEALGALPDAPLAMPKQALELNTAGLAERLSDRALRLLRPRAPRPGL</sequence>